<reference evidence="10" key="1">
    <citation type="submission" date="2018-04" db="EMBL/GenBank/DDBJ databases">
        <title>Comparative Analysis of Homologous Sequences of Saccharum officinarum and Saccharum spontaneum Reveals Independent Polyploidization Events.</title>
        <authorList>
            <person name="Sharma A."/>
            <person name="Song J."/>
            <person name="Lin Q."/>
            <person name="Singh R."/>
            <person name="Ramos N."/>
            <person name="Wang K."/>
            <person name="Zhang J."/>
            <person name="Ming R."/>
            <person name="Yu Q."/>
        </authorList>
    </citation>
    <scope>NUCLEOTIDE SEQUENCE</scope>
</reference>
<keyword evidence="4" id="KW-0319">Glycerol metabolism</keyword>
<keyword evidence="6" id="KW-0325">Glycoprotein</keyword>
<comment type="similarity">
    <text evidence="1">Belongs to the glycerophosphoryl diester phosphodiesterase family.</text>
</comment>
<dbReference type="InterPro" id="IPR017946">
    <property type="entry name" value="PLC-like_Pdiesterase_TIM-brl"/>
</dbReference>
<evidence type="ECO:0000256" key="4">
    <source>
        <dbReference type="ARBA" id="ARBA00022798"/>
    </source>
</evidence>
<dbReference type="EC" id="3.1.4.46" evidence="2"/>
<accession>A0A678TH23</accession>
<evidence type="ECO:0000256" key="6">
    <source>
        <dbReference type="ARBA" id="ARBA00023180"/>
    </source>
</evidence>
<name>A0A678TH23_SACOF</name>
<dbReference type="Pfam" id="PF03009">
    <property type="entry name" value="GDPD"/>
    <property type="match status" value="4"/>
</dbReference>
<dbReference type="GO" id="GO:0008889">
    <property type="term" value="F:glycerophosphodiester phosphodiesterase activity"/>
    <property type="evidence" value="ECO:0007669"/>
    <property type="project" value="UniProtKB-EC"/>
</dbReference>
<gene>
    <name evidence="10" type="ORF">SO127G11_000003</name>
</gene>
<feature type="domain" description="GP-PDE" evidence="9">
    <location>
        <begin position="415"/>
        <end position="701"/>
    </location>
</feature>
<protein>
    <recommendedName>
        <fullName evidence="2">glycerophosphodiester phosphodiesterase</fullName>
        <ecNumber evidence="2">3.1.4.46</ecNumber>
    </recommendedName>
</protein>
<evidence type="ECO:0000256" key="8">
    <source>
        <dbReference type="SAM" id="SignalP"/>
    </source>
</evidence>
<feature type="signal peptide" evidence="8">
    <location>
        <begin position="1"/>
        <end position="25"/>
    </location>
</feature>
<dbReference type="FunFam" id="3.20.20.190:FF:000023">
    <property type="entry name" value="Glycerophosphodiester phosphodiesterase GDPD5"/>
    <property type="match status" value="2"/>
</dbReference>
<dbReference type="SUPFAM" id="SSF51695">
    <property type="entry name" value="PLC-like phosphodiesterases"/>
    <property type="match status" value="4"/>
</dbReference>
<evidence type="ECO:0000256" key="3">
    <source>
        <dbReference type="ARBA" id="ARBA00022729"/>
    </source>
</evidence>
<dbReference type="GO" id="GO:0006629">
    <property type="term" value="P:lipid metabolic process"/>
    <property type="evidence" value="ECO:0007669"/>
    <property type="project" value="InterPro"/>
</dbReference>
<evidence type="ECO:0000313" key="10">
    <source>
        <dbReference type="EMBL" id="AWA45088.1"/>
    </source>
</evidence>
<comment type="catalytic activity">
    <reaction evidence="7">
        <text>a sn-glycero-3-phosphodiester + H2O = an alcohol + sn-glycerol 3-phosphate + H(+)</text>
        <dbReference type="Rhea" id="RHEA:12969"/>
        <dbReference type="ChEBI" id="CHEBI:15377"/>
        <dbReference type="ChEBI" id="CHEBI:15378"/>
        <dbReference type="ChEBI" id="CHEBI:30879"/>
        <dbReference type="ChEBI" id="CHEBI:57597"/>
        <dbReference type="ChEBI" id="CHEBI:83408"/>
        <dbReference type="EC" id="3.1.4.46"/>
    </reaction>
</comment>
<feature type="domain" description="GP-PDE" evidence="9">
    <location>
        <begin position="50"/>
        <end position="370"/>
    </location>
</feature>
<evidence type="ECO:0000256" key="7">
    <source>
        <dbReference type="ARBA" id="ARBA00047512"/>
    </source>
</evidence>
<sequence length="1501" mass="173350">MASLTGHDVSLIVLVLLIGVSNSKASPAAPLHSHSQLDVNHKKPIQTFRPYNIAHRGSNGELPEETAAAYLRAIEEGADFIETDILASKDGHLICFHDVTLDATTNVANHTKFADRKRTYEVQGENVTGWFIVDFTLKELKSLRVKQRLSFRDQRYNGKYQIITFEEYILIALYADRIVGIYPEIKNPVFINQHVKWSGGKKFEDKFVEMLLKYGYKGEYMSEDWLKQPLFIQSFAPTSLIYISNMTNSPKLFLIDDTTIPTQDTNQSYYEITSNSYLEFIRNYVIGIGPWKDTIVPPNPKDNCLGQPTDLVARAHALNLQVHPYTFRNENQYLHFDFHQDPYAEYEYWLNEIGVDGLFTDFTGSLHKYQEWTTPYQKEKNPEALLRRISIIVSVLHFWGRGSNANPAAPPHSQLGVNHKKPLQTFRPYNIAHRGIKRAIEEGADFIETDILASKDAHLICSHDVILDTTTDVANRTEFANRKRTYKVQGFYVTGWFVVDFTLKELQSLRVKQQYSFRDQRYNGKYKIITFEEYILIALYANRVVGIYPEIKDPIFINQHVKWSGGKKFEDKFVETLLKYGYKGEYMSEDWLRQPLFIQSFAPTSLIYISKIINSPKVLLIAEAPYPTQDTNKRLADFIPNLVHSGTIPCPHEGRVWLEQRGLQRALYWHIEARVINGRELHFSMVDGDFKKFEGKWSIRSGPRSSSAILLYEVNVIPRFNFPAIFLEKIIRSDLPEHEGAHRCVFASITMKAPVREEGCKGLLYMVLHARVVMDLRENFEQEISTEWMASLTGHDVSLIVLVLLIGVSNSKASPAAPLHSHSQLDVNHKKPIQTFRPYNIAHRGSNGELPEETAAAYLRAIEEGADFIETDILASKDGHLICFHDVTLDATTNVANHTKFADRKRTYEVQGENVTGWFIVDFTLKELKSLRVKQRLSFRDQRYNGKYQIITFEEYILIALYADRIVGIYPEIKNPVFINQHVKWSGGKKFEDKFVEMLLKYGYKGEYMSEDWLKQPLFIQSFAPTSLIYISNMTNSPKLFLIDDTTIPTQDTNQSYYEITSNSYLEFIRNYVVGIGPWKDTIVPPNPKDNCLGQPTDLVARAHALNLQVHPYTFRNENQYLHFDFHQDPYAEYEYWLNEIGVDGLFTDFTGSLHKYQEWTTPYQKEKNPEALLRRISIIVSVLHFWGRGSNANPAAPPHSQLGVNHKKPLQTFRPYNIAHRGIKRAIEEGADFIETDILASKDAHLICSHDVILDTTTDVANRTEFANRKRTYKVQGFYVTGWFVGKYKIITFEEYILIALYANRVVGIYPEIKDPIFINQHVKWSGGKKFEDKFVETLLKYGYKGEYMSEDWLRQPLFIQSFAPTSLIYISKIINSPKVLLIAEAPYPTQDTNKDSIVPPKENLLGQPTDLVARAHALNLQVHPYTFRNENSFLHFNFHQDPYAEYEYWFNEIGVDGLFTDFTGSFHKYQEWTRPYSKKAKKAEEILHEIANMLMDDGY</sequence>
<feature type="domain" description="GP-PDE" evidence="9">
    <location>
        <begin position="1203"/>
        <end position="1472"/>
    </location>
</feature>
<feature type="chain" id="PRO_5025336643" description="glycerophosphodiester phosphodiesterase" evidence="8">
    <location>
        <begin position="26"/>
        <end position="1501"/>
    </location>
</feature>
<dbReference type="PROSITE" id="PS51704">
    <property type="entry name" value="GP_PDE"/>
    <property type="match status" value="4"/>
</dbReference>
<dbReference type="InterPro" id="IPR030395">
    <property type="entry name" value="GP_PDE_dom"/>
</dbReference>
<feature type="domain" description="GP-PDE" evidence="9">
    <location>
        <begin position="838"/>
        <end position="1158"/>
    </location>
</feature>
<evidence type="ECO:0000256" key="2">
    <source>
        <dbReference type="ARBA" id="ARBA00012247"/>
    </source>
</evidence>
<proteinExistence type="inferred from homology"/>
<keyword evidence="3 8" id="KW-0732">Signal</keyword>
<dbReference type="PANTHER" id="PTHR43620:SF7">
    <property type="entry name" value="GLYCEROPHOSPHODIESTER PHOSPHODIESTERASE GDPD5-RELATED"/>
    <property type="match status" value="1"/>
</dbReference>
<evidence type="ECO:0000259" key="9">
    <source>
        <dbReference type="PROSITE" id="PS51704"/>
    </source>
</evidence>
<dbReference type="Gene3D" id="3.20.20.190">
    <property type="entry name" value="Phosphatidylinositol (PI) phosphodiesterase"/>
    <property type="match status" value="4"/>
</dbReference>
<evidence type="ECO:0000256" key="1">
    <source>
        <dbReference type="ARBA" id="ARBA00007277"/>
    </source>
</evidence>
<dbReference type="EMBL" id="MH182569">
    <property type="protein sequence ID" value="AWA45088.1"/>
    <property type="molecule type" value="Genomic_DNA"/>
</dbReference>
<dbReference type="GO" id="GO:0006071">
    <property type="term" value="P:glycerol metabolic process"/>
    <property type="evidence" value="ECO:0007669"/>
    <property type="project" value="UniProtKB-KW"/>
</dbReference>
<organism evidence="10">
    <name type="scientific">Saccharum officinarum</name>
    <name type="common">Sugarcane</name>
    <dbReference type="NCBI Taxonomy" id="4547"/>
    <lineage>
        <taxon>Eukaryota</taxon>
        <taxon>Viridiplantae</taxon>
        <taxon>Streptophyta</taxon>
        <taxon>Embryophyta</taxon>
        <taxon>Tracheophyta</taxon>
        <taxon>Spermatophyta</taxon>
        <taxon>Magnoliopsida</taxon>
        <taxon>Liliopsida</taxon>
        <taxon>Poales</taxon>
        <taxon>Poaceae</taxon>
        <taxon>PACMAD clade</taxon>
        <taxon>Panicoideae</taxon>
        <taxon>Andropogonodae</taxon>
        <taxon>Andropogoneae</taxon>
        <taxon>Saccharinae</taxon>
        <taxon>Saccharum</taxon>
        <taxon>Saccharum officinarum species complex</taxon>
    </lineage>
</organism>
<dbReference type="CDD" id="cd08602">
    <property type="entry name" value="GDPD_ScGlpQ1_like"/>
    <property type="match status" value="2"/>
</dbReference>
<keyword evidence="5" id="KW-0378">Hydrolase</keyword>
<evidence type="ECO:0000256" key="5">
    <source>
        <dbReference type="ARBA" id="ARBA00022801"/>
    </source>
</evidence>
<dbReference type="PANTHER" id="PTHR43620">
    <property type="entry name" value="GLYCEROPHOSPHORYL DIESTER PHOSPHODIESTERASE"/>
    <property type="match status" value="1"/>
</dbReference>